<dbReference type="PANTHER" id="PTHR43802">
    <property type="entry name" value="ENOYL-COA HYDRATASE"/>
    <property type="match status" value="1"/>
</dbReference>
<gene>
    <name evidence="2" type="ORF">ABENE_20455</name>
</gene>
<keyword evidence="3" id="KW-1185">Reference proteome</keyword>
<protein>
    <recommendedName>
        <fullName evidence="4">Enoyl-CoA hydratase</fullName>
    </recommendedName>
</protein>
<dbReference type="Pfam" id="PF00378">
    <property type="entry name" value="ECH_1"/>
    <property type="match status" value="1"/>
</dbReference>
<dbReference type="SUPFAM" id="SSF52096">
    <property type="entry name" value="ClpP/crotonase"/>
    <property type="match status" value="1"/>
</dbReference>
<dbReference type="Proteomes" id="UP000017837">
    <property type="component" value="Unassembled WGS sequence"/>
</dbReference>
<dbReference type="STRING" id="1121022.GCA_000376105_04051"/>
<organism evidence="2 3">
    <name type="scientific">Asticcacaulis benevestitus DSM 16100 = ATCC BAA-896</name>
    <dbReference type="NCBI Taxonomy" id="1121022"/>
    <lineage>
        <taxon>Bacteria</taxon>
        <taxon>Pseudomonadati</taxon>
        <taxon>Pseudomonadota</taxon>
        <taxon>Alphaproteobacteria</taxon>
        <taxon>Caulobacterales</taxon>
        <taxon>Caulobacteraceae</taxon>
        <taxon>Asticcacaulis</taxon>
    </lineage>
</organism>
<reference evidence="2 3" key="1">
    <citation type="journal article" date="2014" name="Nature">
        <title>Sequential evolution of bacterial morphology by co-option of a developmental regulator.</title>
        <authorList>
            <person name="Jiang C."/>
            <person name="Brown P.J."/>
            <person name="Ducret A."/>
            <person name="Brun Y.V."/>
        </authorList>
    </citation>
    <scope>NUCLEOTIDE SEQUENCE [LARGE SCALE GENOMIC DNA]</scope>
    <source>
        <strain evidence="2 3">DSM 16100</strain>
    </source>
</reference>
<accession>V4P530</accession>
<dbReference type="eggNOG" id="COG1024">
    <property type="taxonomic scope" value="Bacteria"/>
</dbReference>
<proteinExistence type="inferred from homology"/>
<comment type="caution">
    <text evidence="2">The sequence shown here is derived from an EMBL/GenBank/DDBJ whole genome shotgun (WGS) entry which is preliminary data.</text>
</comment>
<evidence type="ECO:0000313" key="3">
    <source>
        <dbReference type="Proteomes" id="UP000017837"/>
    </source>
</evidence>
<dbReference type="EMBL" id="AWGB01000071">
    <property type="protein sequence ID" value="ESQ83196.1"/>
    <property type="molecule type" value="Genomic_DNA"/>
</dbReference>
<comment type="similarity">
    <text evidence="1">Belongs to the enoyl-CoA hydratase/isomerase family.</text>
</comment>
<sequence length="225" mass="24391">MNFEKRDGVAILTLENGRLNIFTREQHERLYRALLRFLRDDDLKVAILTSAPGQSFSAGDDLKTVDEPFGDAPDWSELTTLMPRNKPIIAGVRGYCLGQGVAHLLRLTDIRYASPDALFGLPEIKYGMGGGGSISGLSQQVPSVIAMHMALTGEPISAKVAADCHLINGVVEDEALLSTCLEVAQKIAAHPLDAIKTELSPAVRATASSAYLAMSQLTDIWDRRD</sequence>
<name>V4P530_9CAUL</name>
<evidence type="ECO:0000256" key="1">
    <source>
        <dbReference type="ARBA" id="ARBA00005254"/>
    </source>
</evidence>
<dbReference type="InterPro" id="IPR029045">
    <property type="entry name" value="ClpP/crotonase-like_dom_sf"/>
</dbReference>
<dbReference type="PATRIC" id="fig|1121022.4.peg.4191"/>
<dbReference type="InterPro" id="IPR001753">
    <property type="entry name" value="Enoyl-CoA_hydra/iso"/>
</dbReference>
<dbReference type="CDD" id="cd06558">
    <property type="entry name" value="crotonase-like"/>
    <property type="match status" value="1"/>
</dbReference>
<evidence type="ECO:0008006" key="4">
    <source>
        <dbReference type="Google" id="ProtNLM"/>
    </source>
</evidence>
<dbReference type="Gene3D" id="3.90.226.10">
    <property type="entry name" value="2-enoyl-CoA Hydratase, Chain A, domain 1"/>
    <property type="match status" value="1"/>
</dbReference>
<evidence type="ECO:0000313" key="2">
    <source>
        <dbReference type="EMBL" id="ESQ83196.1"/>
    </source>
</evidence>
<dbReference type="PANTHER" id="PTHR43802:SF1">
    <property type="entry name" value="IP11341P-RELATED"/>
    <property type="match status" value="1"/>
</dbReference>
<dbReference type="GO" id="GO:0003824">
    <property type="term" value="F:catalytic activity"/>
    <property type="evidence" value="ECO:0007669"/>
    <property type="project" value="UniProtKB-ARBA"/>
</dbReference>
<dbReference type="AlphaFoldDB" id="V4P530"/>